<comment type="caution">
    <text evidence="2">The sequence shown here is derived from an EMBL/GenBank/DDBJ whole genome shotgun (WGS) entry which is preliminary data.</text>
</comment>
<keyword evidence="1" id="KW-0175">Coiled coil</keyword>
<feature type="coiled-coil region" evidence="1">
    <location>
        <begin position="16"/>
        <end position="43"/>
    </location>
</feature>
<evidence type="ECO:0000313" key="3">
    <source>
        <dbReference type="Proteomes" id="UP000637578"/>
    </source>
</evidence>
<dbReference type="Proteomes" id="UP000637578">
    <property type="component" value="Unassembled WGS sequence"/>
</dbReference>
<gene>
    <name evidence="2" type="ORF">GCM10012275_54710</name>
</gene>
<name>A0A8J3FYM7_9PSEU</name>
<dbReference type="EMBL" id="BMMK01000038">
    <property type="protein sequence ID" value="GGM77126.1"/>
    <property type="molecule type" value="Genomic_DNA"/>
</dbReference>
<organism evidence="2 3">
    <name type="scientific">Longimycelium tulufanense</name>
    <dbReference type="NCBI Taxonomy" id="907463"/>
    <lineage>
        <taxon>Bacteria</taxon>
        <taxon>Bacillati</taxon>
        <taxon>Actinomycetota</taxon>
        <taxon>Actinomycetes</taxon>
        <taxon>Pseudonocardiales</taxon>
        <taxon>Pseudonocardiaceae</taxon>
        <taxon>Longimycelium</taxon>
    </lineage>
</organism>
<sequence>MCPKPSPRPERELARVRVLADELADLEARVAAVRAQRNKAMLDARRAGATGQHLADAAGIDRRNVTEVLRSATPE</sequence>
<proteinExistence type="predicted"/>
<protein>
    <submittedName>
        <fullName evidence="2">Uncharacterized protein</fullName>
    </submittedName>
</protein>
<evidence type="ECO:0000256" key="1">
    <source>
        <dbReference type="SAM" id="Coils"/>
    </source>
</evidence>
<accession>A0A8J3FYM7</accession>
<evidence type="ECO:0000313" key="2">
    <source>
        <dbReference type="EMBL" id="GGM77126.1"/>
    </source>
</evidence>
<reference evidence="2" key="2">
    <citation type="submission" date="2020-09" db="EMBL/GenBank/DDBJ databases">
        <authorList>
            <person name="Sun Q."/>
            <person name="Zhou Y."/>
        </authorList>
    </citation>
    <scope>NUCLEOTIDE SEQUENCE</scope>
    <source>
        <strain evidence="2">CGMCC 4.5737</strain>
    </source>
</reference>
<reference evidence="2" key="1">
    <citation type="journal article" date="2014" name="Int. J. Syst. Evol. Microbiol.">
        <title>Complete genome sequence of Corynebacterium casei LMG S-19264T (=DSM 44701T), isolated from a smear-ripened cheese.</title>
        <authorList>
            <consortium name="US DOE Joint Genome Institute (JGI-PGF)"/>
            <person name="Walter F."/>
            <person name="Albersmeier A."/>
            <person name="Kalinowski J."/>
            <person name="Ruckert C."/>
        </authorList>
    </citation>
    <scope>NUCLEOTIDE SEQUENCE</scope>
    <source>
        <strain evidence="2">CGMCC 4.5737</strain>
    </source>
</reference>
<dbReference type="AlphaFoldDB" id="A0A8J3FYM7"/>
<keyword evidence="3" id="KW-1185">Reference proteome</keyword>